<evidence type="ECO:0000256" key="6">
    <source>
        <dbReference type="ARBA" id="ARBA00023136"/>
    </source>
</evidence>
<feature type="transmembrane region" description="Helical" evidence="8">
    <location>
        <begin position="164"/>
        <end position="188"/>
    </location>
</feature>
<dbReference type="NCBIfam" id="TIGR03462">
    <property type="entry name" value="CarR_dom_SF"/>
    <property type="match status" value="2"/>
</dbReference>
<evidence type="ECO:0000256" key="7">
    <source>
        <dbReference type="ARBA" id="ARBA00023235"/>
    </source>
</evidence>
<evidence type="ECO:0000256" key="5">
    <source>
        <dbReference type="ARBA" id="ARBA00022989"/>
    </source>
</evidence>
<feature type="transmembrane region" description="Helical" evidence="8">
    <location>
        <begin position="6"/>
        <end position="24"/>
    </location>
</feature>
<protein>
    <submittedName>
        <fullName evidence="10">Lycopene cyclase domain-containing protein</fullName>
    </submittedName>
</protein>
<dbReference type="RefSeq" id="WP_084272688.1">
    <property type="nucleotide sequence ID" value="NZ_FWYE01000002.1"/>
</dbReference>
<dbReference type="GO" id="GO:0016117">
    <property type="term" value="P:carotenoid biosynthetic process"/>
    <property type="evidence" value="ECO:0007669"/>
    <property type="project" value="UniProtKB-KW"/>
</dbReference>
<evidence type="ECO:0000256" key="3">
    <source>
        <dbReference type="ARBA" id="ARBA00022692"/>
    </source>
</evidence>
<reference evidence="10 11" key="1">
    <citation type="submission" date="2017-04" db="EMBL/GenBank/DDBJ databases">
        <authorList>
            <person name="Varghese N."/>
            <person name="Submissions S."/>
        </authorList>
    </citation>
    <scope>NUCLEOTIDE SEQUENCE [LARGE SCALE GENOMIC DNA]</scope>
    <source>
        <strain evidence="10 11">DSM 9789</strain>
    </source>
</reference>
<feature type="domain" description="Lycopene cyclase" evidence="9">
    <location>
        <begin position="5"/>
        <end position="96"/>
    </location>
</feature>
<proteinExistence type="predicted"/>
<evidence type="ECO:0000256" key="4">
    <source>
        <dbReference type="ARBA" id="ARBA00022746"/>
    </source>
</evidence>
<dbReference type="Proteomes" id="UP000192315">
    <property type="component" value="Unassembled WGS sequence"/>
</dbReference>
<evidence type="ECO:0000259" key="9">
    <source>
        <dbReference type="Pfam" id="PF18916"/>
    </source>
</evidence>
<keyword evidence="11" id="KW-1185">Reference proteome</keyword>
<feature type="transmembrane region" description="Helical" evidence="8">
    <location>
        <begin position="36"/>
        <end position="61"/>
    </location>
</feature>
<feature type="transmembrane region" description="Helical" evidence="8">
    <location>
        <begin position="81"/>
        <end position="101"/>
    </location>
</feature>
<evidence type="ECO:0000313" key="10">
    <source>
        <dbReference type="EMBL" id="SMD30809.1"/>
    </source>
</evidence>
<gene>
    <name evidence="10" type="ORF">SAMN02745355_0722</name>
</gene>
<comment type="subcellular location">
    <subcellularLocation>
        <location evidence="1">Membrane</location>
        <topology evidence="1">Multi-pass membrane protein</topology>
    </subcellularLocation>
</comment>
<dbReference type="AlphaFoldDB" id="A0A8G2L7Z0"/>
<feature type="transmembrane region" description="Helical" evidence="8">
    <location>
        <begin position="113"/>
        <end position="129"/>
    </location>
</feature>
<dbReference type="GO" id="GO:0016872">
    <property type="term" value="F:intramolecular lyase activity"/>
    <property type="evidence" value="ECO:0007669"/>
    <property type="project" value="InterPro"/>
</dbReference>
<dbReference type="Pfam" id="PF18916">
    <property type="entry name" value="Lycopene_cyc"/>
    <property type="match status" value="2"/>
</dbReference>
<name>A0A8G2L7Z0_PICTO</name>
<keyword evidence="3 8" id="KW-0812">Transmembrane</keyword>
<feature type="domain" description="Lycopene cyclase" evidence="9">
    <location>
        <begin position="135"/>
        <end position="224"/>
    </location>
</feature>
<keyword evidence="6 8" id="KW-0472">Membrane</keyword>
<keyword evidence="4" id="KW-0125">Carotenoid biosynthesis</keyword>
<evidence type="ECO:0000256" key="2">
    <source>
        <dbReference type="ARBA" id="ARBA00004829"/>
    </source>
</evidence>
<evidence type="ECO:0000256" key="1">
    <source>
        <dbReference type="ARBA" id="ARBA00004141"/>
    </source>
</evidence>
<accession>A0A8G2L7Z0</accession>
<dbReference type="GO" id="GO:0045436">
    <property type="term" value="F:lycopene beta cyclase activity"/>
    <property type="evidence" value="ECO:0007669"/>
    <property type="project" value="UniProtKB-ARBA"/>
</dbReference>
<dbReference type="GO" id="GO:0016020">
    <property type="term" value="C:membrane"/>
    <property type="evidence" value="ECO:0007669"/>
    <property type="project" value="UniProtKB-SubCell"/>
</dbReference>
<comment type="caution">
    <text evidence="10">The sequence shown here is derived from an EMBL/GenBank/DDBJ whole genome shotgun (WGS) entry which is preliminary data.</text>
</comment>
<organism evidence="10 11">
    <name type="scientific">Picrophilus torridus (strain ATCC 700027 / DSM 9790 / JCM 10055 / NBRC 100828 / KAW 2/3)</name>
    <dbReference type="NCBI Taxonomy" id="1122961"/>
    <lineage>
        <taxon>Archaea</taxon>
        <taxon>Methanobacteriati</taxon>
        <taxon>Thermoplasmatota</taxon>
        <taxon>Thermoplasmata</taxon>
        <taxon>Thermoplasmatales</taxon>
        <taxon>Picrophilaceae</taxon>
        <taxon>Picrophilus</taxon>
    </lineage>
</organism>
<comment type="pathway">
    <text evidence="2">Carotenoid biosynthesis.</text>
</comment>
<dbReference type="InterPro" id="IPR017825">
    <property type="entry name" value="Lycopene_cyclase_dom"/>
</dbReference>
<evidence type="ECO:0000256" key="8">
    <source>
        <dbReference type="SAM" id="Phobius"/>
    </source>
</evidence>
<dbReference type="EMBL" id="FWYE01000002">
    <property type="protein sequence ID" value="SMD30809.1"/>
    <property type="molecule type" value="Genomic_DNA"/>
</dbReference>
<feature type="transmembrane region" description="Helical" evidence="8">
    <location>
        <begin position="208"/>
        <end position="225"/>
    </location>
</feature>
<keyword evidence="5 8" id="KW-1133">Transmembrane helix</keyword>
<keyword evidence="7" id="KW-0413">Isomerase</keyword>
<sequence length="245" mass="29417">MDITHFYYFIILSFIFFPVLGISLTNEFKKVRNYRALLYAMLFTDPVYIVWDSLSVTYHVWTFNKKYITGIMVYNLPVEEILFFFVVPFSTFLIYESIDYIKNDSFISKTSRIKKIMFIIAILFILNGIYFYSYIYMLLASVFTAFIILLTLKIMPSLYRSSNYWLFIIIMYIPFIVFDHFLTSLPVFTYGVHAIINIRILSIPVEEFIYVYSLMNFYALFYNIYKKSSNKDELKFIVNYPLRIK</sequence>
<evidence type="ECO:0000313" key="11">
    <source>
        <dbReference type="Proteomes" id="UP000192315"/>
    </source>
</evidence>